<dbReference type="InterPro" id="IPR000182">
    <property type="entry name" value="GNAT_dom"/>
</dbReference>
<accession>A0ABX3A0I6</accession>
<name>A0ABX3A0I6_9GAMM</name>
<dbReference type="EMBL" id="MDTU01000006">
    <property type="protein sequence ID" value="ODN41138.1"/>
    <property type="molecule type" value="Genomic_DNA"/>
</dbReference>
<dbReference type="InterPro" id="IPR053144">
    <property type="entry name" value="Acetyltransferase_Butenolide"/>
</dbReference>
<dbReference type="Pfam" id="PF00583">
    <property type="entry name" value="Acetyltransf_1"/>
    <property type="match status" value="1"/>
</dbReference>
<dbReference type="CDD" id="cd04301">
    <property type="entry name" value="NAT_SF"/>
    <property type="match status" value="1"/>
</dbReference>
<sequence>MKMMVKVSTNKNKLDIELIHKILSKCCYWAKDVPLEIVQKSIDNSYCFGAYSANDQLIGFVRVITDYCTYGYITDAFVLPEHQGNGIFRYLMDCVLGDEQLQNFKTWSLVSTPQSKALYKELGFSELKENGDHLEINDLEIYSRQHVVAY</sequence>
<dbReference type="PANTHER" id="PTHR43233">
    <property type="entry name" value="FAMILY N-ACETYLTRANSFERASE, PUTATIVE (AFU_ORTHOLOGUE AFUA_6G03350)-RELATED"/>
    <property type="match status" value="1"/>
</dbReference>
<proteinExistence type="predicted"/>
<dbReference type="PANTHER" id="PTHR43233:SF1">
    <property type="entry name" value="FAMILY N-ACETYLTRANSFERASE, PUTATIVE (AFU_ORTHOLOGUE AFUA_6G03350)-RELATED"/>
    <property type="match status" value="1"/>
</dbReference>
<comment type="caution">
    <text evidence="2">The sequence shown here is derived from an EMBL/GenBank/DDBJ whole genome shotgun (WGS) entry which is preliminary data.</text>
</comment>
<dbReference type="InterPro" id="IPR016181">
    <property type="entry name" value="Acyl_CoA_acyltransferase"/>
</dbReference>
<dbReference type="SUPFAM" id="SSF55729">
    <property type="entry name" value="Acyl-CoA N-acyltransferases (Nat)"/>
    <property type="match status" value="1"/>
</dbReference>
<organism evidence="2 3">
    <name type="scientific">Piscirickettsia litoralis</name>
    <dbReference type="NCBI Taxonomy" id="1891921"/>
    <lineage>
        <taxon>Bacteria</taxon>
        <taxon>Pseudomonadati</taxon>
        <taxon>Pseudomonadota</taxon>
        <taxon>Gammaproteobacteria</taxon>
        <taxon>Thiotrichales</taxon>
        <taxon>Piscirickettsiaceae</taxon>
        <taxon>Piscirickettsia</taxon>
    </lineage>
</organism>
<dbReference type="Proteomes" id="UP000094329">
    <property type="component" value="Unassembled WGS sequence"/>
</dbReference>
<evidence type="ECO:0000313" key="2">
    <source>
        <dbReference type="EMBL" id="ODN41138.1"/>
    </source>
</evidence>
<evidence type="ECO:0000259" key="1">
    <source>
        <dbReference type="PROSITE" id="PS51186"/>
    </source>
</evidence>
<protein>
    <recommendedName>
        <fullName evidence="1">N-acetyltransferase domain-containing protein</fullName>
    </recommendedName>
</protein>
<gene>
    <name evidence="2" type="ORF">BGC07_17850</name>
</gene>
<keyword evidence="3" id="KW-1185">Reference proteome</keyword>
<evidence type="ECO:0000313" key="3">
    <source>
        <dbReference type="Proteomes" id="UP000094329"/>
    </source>
</evidence>
<dbReference type="PROSITE" id="PS51186">
    <property type="entry name" value="GNAT"/>
    <property type="match status" value="1"/>
</dbReference>
<feature type="domain" description="N-acetyltransferase" evidence="1">
    <location>
        <begin position="3"/>
        <end position="148"/>
    </location>
</feature>
<reference evidence="2 3" key="1">
    <citation type="submission" date="2016-08" db="EMBL/GenBank/DDBJ databases">
        <title>Draft genome sequence of Candidatus Piscirickettsia litoralis, from seawater.</title>
        <authorList>
            <person name="Wan X."/>
            <person name="Lee A.J."/>
            <person name="Hou S."/>
            <person name="Donachie S.P."/>
        </authorList>
    </citation>
    <scope>NUCLEOTIDE SEQUENCE [LARGE SCALE GENOMIC DNA]</scope>
    <source>
        <strain evidence="2 3">Y2</strain>
    </source>
</reference>
<dbReference type="Gene3D" id="3.40.630.30">
    <property type="match status" value="1"/>
</dbReference>